<accession>A0ABY6CF82</accession>
<name>A0ABY6CF82_9HYPH</name>
<proteinExistence type="predicted"/>
<protein>
    <submittedName>
        <fullName evidence="1">Uncharacterized protein</fullName>
    </submittedName>
</protein>
<dbReference type="RefSeq" id="WP_262170122.1">
    <property type="nucleotide sequence ID" value="NZ_CP104965.1"/>
</dbReference>
<evidence type="ECO:0000313" key="1">
    <source>
        <dbReference type="EMBL" id="UXN70859.1"/>
    </source>
</evidence>
<dbReference type="Proteomes" id="UP001061862">
    <property type="component" value="Chromosome"/>
</dbReference>
<gene>
    <name evidence="1" type="ORF">N8A98_06645</name>
</gene>
<organism evidence="1 2">
    <name type="scientific">Devosia neptuniae</name>
    <dbReference type="NCBI Taxonomy" id="191302"/>
    <lineage>
        <taxon>Bacteria</taxon>
        <taxon>Pseudomonadati</taxon>
        <taxon>Pseudomonadota</taxon>
        <taxon>Alphaproteobacteria</taxon>
        <taxon>Hyphomicrobiales</taxon>
        <taxon>Devosiaceae</taxon>
        <taxon>Devosia</taxon>
    </lineage>
</organism>
<reference evidence="1 2" key="1">
    <citation type="submission" date="2022-09" db="EMBL/GenBank/DDBJ databases">
        <title>Interaction between co-microsymbionts with complementary sets of symbiotic genes in legume-rhizobium systems.</title>
        <authorList>
            <person name="Safronova V."/>
            <person name="Sazanova A."/>
            <person name="Afonin A."/>
            <person name="Chirak E."/>
        </authorList>
    </citation>
    <scope>NUCLEOTIDE SEQUENCE [LARGE SCALE GENOMIC DNA]</scope>
    <source>
        <strain evidence="1 2">A18/4-1</strain>
    </source>
</reference>
<dbReference type="EMBL" id="CP104965">
    <property type="protein sequence ID" value="UXN70859.1"/>
    <property type="molecule type" value="Genomic_DNA"/>
</dbReference>
<sequence>MVDLNENGKMVEGKLNAAGYGLRDANLSIGGMIDLGLVDEPIRLTAEDFRTVMDGMASPPKDWRAPSRIGFAVPAGKRAHKTWKRRKASGRK</sequence>
<evidence type="ECO:0000313" key="2">
    <source>
        <dbReference type="Proteomes" id="UP001061862"/>
    </source>
</evidence>
<keyword evidence="2" id="KW-1185">Reference proteome</keyword>